<accession>A0ABD4ZSQ0</accession>
<comment type="caution">
    <text evidence="1">The sequence shown here is derived from an EMBL/GenBank/DDBJ whole genome shotgun (WGS) entry which is preliminary data.</text>
</comment>
<protein>
    <submittedName>
        <fullName evidence="1">Uncharacterized protein</fullName>
    </submittedName>
</protein>
<reference evidence="1 2" key="1">
    <citation type="submission" date="2023-06" db="EMBL/GenBank/DDBJ databases">
        <title>Acute promotion of culturable opportunistic pathogens and persistent increase of antibiotic resistance following antibiotic exposure in mouse gut microbiota.</title>
        <authorList>
            <person name="Li L."/>
            <person name="Wang B."/>
            <person name="Sun Y."/>
            <person name="Wang M."/>
            <person name="Xu H."/>
        </authorList>
    </citation>
    <scope>NUCLEOTIDE SEQUENCE [LARGE SCALE GENOMIC DNA]</scope>
    <source>
        <strain evidence="1 2">CRI2_2</strain>
    </source>
</reference>
<organism evidence="1 2">
    <name type="scientific">Enterococcus gallinarum</name>
    <dbReference type="NCBI Taxonomy" id="1353"/>
    <lineage>
        <taxon>Bacteria</taxon>
        <taxon>Bacillati</taxon>
        <taxon>Bacillota</taxon>
        <taxon>Bacilli</taxon>
        <taxon>Lactobacillales</taxon>
        <taxon>Enterococcaceae</taxon>
        <taxon>Enterococcus</taxon>
    </lineage>
</organism>
<evidence type="ECO:0000313" key="1">
    <source>
        <dbReference type="EMBL" id="MDL4935759.1"/>
    </source>
</evidence>
<proteinExistence type="predicted"/>
<dbReference type="AlphaFoldDB" id="A0ABD4ZSQ0"/>
<name>A0ABD4ZSQ0_ENTGA</name>
<gene>
    <name evidence="1" type="ORF">QRX88_08540</name>
</gene>
<dbReference type="Proteomes" id="UP001241571">
    <property type="component" value="Unassembled WGS sequence"/>
</dbReference>
<dbReference type="EMBL" id="JASUBT010000005">
    <property type="protein sequence ID" value="MDL4935759.1"/>
    <property type="molecule type" value="Genomic_DNA"/>
</dbReference>
<evidence type="ECO:0000313" key="2">
    <source>
        <dbReference type="Proteomes" id="UP001241571"/>
    </source>
</evidence>
<dbReference type="RefSeq" id="WP_285905905.1">
    <property type="nucleotide sequence ID" value="NZ_JASUBC010000002.1"/>
</dbReference>
<sequence length="196" mass="21827">MRLEITGKIDAGNLDQIVGKALEAWFDKLGKDNPAITEALEDADVLASAITIDFLLKPEGEDEWQVITTDNHEGIPELLVVKAETDEEGNLLLESVKDNDGESEFNEIEAMIAAGVPSDRKSVATIYEHAELIHHELFDFGDICINILTDSDGQVVIQATEVNWQGDHRLIAETVFDAEQLENIIEHYRELKEATE</sequence>